<evidence type="ECO:0000313" key="5">
    <source>
        <dbReference type="Proteomes" id="UP000681720"/>
    </source>
</evidence>
<dbReference type="Proteomes" id="UP000681967">
    <property type="component" value="Unassembled WGS sequence"/>
</dbReference>
<evidence type="ECO:0000313" key="3">
    <source>
        <dbReference type="EMBL" id="CAF4777855.1"/>
    </source>
</evidence>
<evidence type="ECO:0000256" key="1">
    <source>
        <dbReference type="SAM" id="MobiDB-lite"/>
    </source>
</evidence>
<feature type="compositionally biased region" description="Low complexity" evidence="1">
    <location>
        <begin position="8"/>
        <end position="18"/>
    </location>
</feature>
<evidence type="ECO:0000313" key="4">
    <source>
        <dbReference type="EMBL" id="CAF4795927.1"/>
    </source>
</evidence>
<dbReference type="AlphaFoldDB" id="A0A8S3B0E3"/>
<dbReference type="EMBL" id="CAJOBJ010144493">
    <property type="protein sequence ID" value="CAF4777855.1"/>
    <property type="molecule type" value="Genomic_DNA"/>
</dbReference>
<organism evidence="3 5">
    <name type="scientific">Rotaria magnacalcarata</name>
    <dbReference type="NCBI Taxonomy" id="392030"/>
    <lineage>
        <taxon>Eukaryota</taxon>
        <taxon>Metazoa</taxon>
        <taxon>Spiralia</taxon>
        <taxon>Gnathifera</taxon>
        <taxon>Rotifera</taxon>
        <taxon>Eurotatoria</taxon>
        <taxon>Bdelloidea</taxon>
        <taxon>Philodinida</taxon>
        <taxon>Philodinidae</taxon>
        <taxon>Rotaria</taxon>
    </lineage>
</organism>
<proteinExistence type="predicted"/>
<evidence type="ECO:0000313" key="2">
    <source>
        <dbReference type="EMBL" id="CAF4509271.1"/>
    </source>
</evidence>
<gene>
    <name evidence="2" type="ORF">BYL167_LOCUS36390</name>
    <name evidence="3" type="ORF">GIL414_LOCUS46215</name>
    <name evidence="4" type="ORF">SMN809_LOCUS46969</name>
</gene>
<feature type="region of interest" description="Disordered" evidence="1">
    <location>
        <begin position="1"/>
        <end position="36"/>
    </location>
</feature>
<dbReference type="EMBL" id="CAJOBI010147384">
    <property type="protein sequence ID" value="CAF4795927.1"/>
    <property type="molecule type" value="Genomic_DNA"/>
</dbReference>
<accession>A0A8S3B0E3</accession>
<dbReference type="EMBL" id="CAJOBH010079281">
    <property type="protein sequence ID" value="CAF4509271.1"/>
    <property type="molecule type" value="Genomic_DNA"/>
</dbReference>
<protein>
    <submittedName>
        <fullName evidence="3">Uncharacterized protein</fullName>
    </submittedName>
</protein>
<feature type="non-terminal residue" evidence="3">
    <location>
        <position position="81"/>
    </location>
</feature>
<name>A0A8S3B0E3_9BILA</name>
<dbReference type="Proteomes" id="UP000676336">
    <property type="component" value="Unassembled WGS sequence"/>
</dbReference>
<feature type="non-terminal residue" evidence="3">
    <location>
        <position position="1"/>
    </location>
</feature>
<comment type="caution">
    <text evidence="3">The sequence shown here is derived from an EMBL/GenBank/DDBJ whole genome shotgun (WGS) entry which is preliminary data.</text>
</comment>
<dbReference type="Proteomes" id="UP000681720">
    <property type="component" value="Unassembled WGS sequence"/>
</dbReference>
<sequence length="81" mass="9163">DQHLTKTLSPPSSLSSISDNTMGTFTSEEDDDKNDLNTVSNNKTIIVDENEIRTTTTKDYNQIIIDDIHRRLDNGEKLLIL</sequence>
<reference evidence="3" key="1">
    <citation type="submission" date="2021-02" db="EMBL/GenBank/DDBJ databases">
        <authorList>
            <person name="Nowell W R."/>
        </authorList>
    </citation>
    <scope>NUCLEOTIDE SEQUENCE</scope>
</reference>